<dbReference type="SUPFAM" id="SSF52499">
    <property type="entry name" value="Isochorismatase-like hydrolases"/>
    <property type="match status" value="1"/>
</dbReference>
<name>A0A1G7MQZ5_PSEOR</name>
<evidence type="ECO:0000256" key="1">
    <source>
        <dbReference type="ARBA" id="ARBA00022801"/>
    </source>
</evidence>
<dbReference type="PANTHER" id="PTHR43540">
    <property type="entry name" value="PEROXYUREIDOACRYLATE/UREIDOACRYLATE AMIDOHYDROLASE-RELATED"/>
    <property type="match status" value="1"/>
</dbReference>
<reference evidence="3 4" key="1">
    <citation type="submission" date="2016-10" db="EMBL/GenBank/DDBJ databases">
        <authorList>
            <person name="de Groot N.N."/>
        </authorList>
    </citation>
    <scope>NUCLEOTIDE SEQUENCE [LARGE SCALE GENOMIC DNA]</scope>
    <source>
        <strain evidence="3 4">CGMCC 4.3143</strain>
    </source>
</reference>
<dbReference type="InterPro" id="IPR036380">
    <property type="entry name" value="Isochorismatase-like_sf"/>
</dbReference>
<dbReference type="InterPro" id="IPR000868">
    <property type="entry name" value="Isochorismatase-like_dom"/>
</dbReference>
<dbReference type="Proteomes" id="UP000198967">
    <property type="component" value="Unassembled WGS sequence"/>
</dbReference>
<feature type="domain" description="Isochorismatase-like" evidence="2">
    <location>
        <begin position="5"/>
        <end position="134"/>
    </location>
</feature>
<accession>A0A1G7MQZ5</accession>
<dbReference type="InterPro" id="IPR050272">
    <property type="entry name" value="Isochorismatase-like_hydrls"/>
</dbReference>
<sequence>MTPTTALLVIDVQQGNTAEGWDRDAVVGRIAGLIDRARADGVPVIWIQHEAGPFVPGSDTWQILEQVRPGAGDTVLGKRYLGSFADTDLKARLDALGVTRLVLCGAATDACIRSTAARSQIEGYDTVLVADGHTTDEGPWDLPLPDGSSVPVGAREMVAFTNFVVGDTEYPGVRTEVVPAADVTW</sequence>
<dbReference type="Gene3D" id="3.40.50.850">
    <property type="entry name" value="Isochorismatase-like"/>
    <property type="match status" value="1"/>
</dbReference>
<dbReference type="Pfam" id="PF00857">
    <property type="entry name" value="Isochorismatase"/>
    <property type="match status" value="1"/>
</dbReference>
<keyword evidence="4" id="KW-1185">Reference proteome</keyword>
<evidence type="ECO:0000313" key="3">
    <source>
        <dbReference type="EMBL" id="SDF63539.1"/>
    </source>
</evidence>
<proteinExistence type="predicted"/>
<evidence type="ECO:0000313" key="4">
    <source>
        <dbReference type="Proteomes" id="UP000198967"/>
    </source>
</evidence>
<organism evidence="3 4">
    <name type="scientific">Pseudonocardia oroxyli</name>
    <dbReference type="NCBI Taxonomy" id="366584"/>
    <lineage>
        <taxon>Bacteria</taxon>
        <taxon>Bacillati</taxon>
        <taxon>Actinomycetota</taxon>
        <taxon>Actinomycetes</taxon>
        <taxon>Pseudonocardiales</taxon>
        <taxon>Pseudonocardiaceae</taxon>
        <taxon>Pseudonocardia</taxon>
    </lineage>
</organism>
<dbReference type="EMBL" id="FNBE01000006">
    <property type="protein sequence ID" value="SDF63539.1"/>
    <property type="molecule type" value="Genomic_DNA"/>
</dbReference>
<gene>
    <name evidence="3" type="ORF">SAMN05216377_1068</name>
</gene>
<dbReference type="GO" id="GO:0016787">
    <property type="term" value="F:hydrolase activity"/>
    <property type="evidence" value="ECO:0007669"/>
    <property type="project" value="UniProtKB-KW"/>
</dbReference>
<dbReference type="OrthoDB" id="9794942at2"/>
<dbReference type="STRING" id="366584.SAMN05216377_1068"/>
<dbReference type="RefSeq" id="WP_093081449.1">
    <property type="nucleotide sequence ID" value="NZ_FNBE01000006.1"/>
</dbReference>
<protein>
    <submittedName>
        <fullName evidence="3">Nicotinamidase-related amidase</fullName>
    </submittedName>
</protein>
<dbReference type="AlphaFoldDB" id="A0A1G7MQZ5"/>
<evidence type="ECO:0000259" key="2">
    <source>
        <dbReference type="Pfam" id="PF00857"/>
    </source>
</evidence>
<keyword evidence="1" id="KW-0378">Hydrolase</keyword>